<gene>
    <name evidence="1" type="ORF">SC09_Contig25orf00877</name>
</gene>
<accession>A0A0D1INV2</accession>
<dbReference type="EMBL" id="JXBC01000004">
    <property type="protein sequence ID" value="KIU10973.1"/>
    <property type="molecule type" value="Genomic_DNA"/>
</dbReference>
<organism evidence="1 2">
    <name type="scientific">Bacillus subtilis</name>
    <dbReference type="NCBI Taxonomy" id="1423"/>
    <lineage>
        <taxon>Bacteria</taxon>
        <taxon>Bacillati</taxon>
        <taxon>Bacillota</taxon>
        <taxon>Bacilli</taxon>
        <taxon>Bacillales</taxon>
        <taxon>Bacillaceae</taxon>
        <taxon>Bacillus</taxon>
    </lineage>
</organism>
<comment type="caution">
    <text evidence="1">The sequence shown here is derived from an EMBL/GenBank/DDBJ whole genome shotgun (WGS) entry which is preliminary data.</text>
</comment>
<proteinExistence type="predicted"/>
<reference evidence="1 2" key="1">
    <citation type="submission" date="2014-12" db="EMBL/GenBank/DDBJ databases">
        <title>Comparative genome analysis of Bacillus coagulans HM-08, Clostridium butyricum HM-68, Bacillus subtilis HM-66 and Bacillus licheniformis BL-09.</title>
        <authorList>
            <person name="Zhang H."/>
        </authorList>
    </citation>
    <scope>NUCLEOTIDE SEQUENCE [LARGE SCALE GENOMIC DNA]</scope>
    <source>
        <strain evidence="1 2">HM-66</strain>
    </source>
</reference>
<evidence type="ECO:0000313" key="1">
    <source>
        <dbReference type="EMBL" id="KIU10973.1"/>
    </source>
</evidence>
<evidence type="ECO:0000313" key="2">
    <source>
        <dbReference type="Proteomes" id="UP000032247"/>
    </source>
</evidence>
<sequence>MYNISAGILILRRKKALKPSAFIVFPADSSMEGSFSV</sequence>
<dbReference type="PATRIC" id="fig|1423.173.peg.3089"/>
<name>A0A0D1INV2_BACIU</name>
<protein>
    <submittedName>
        <fullName evidence="1">Uncharacterized protein</fullName>
    </submittedName>
</protein>
<dbReference type="Proteomes" id="UP000032247">
    <property type="component" value="Unassembled WGS sequence"/>
</dbReference>
<dbReference type="AlphaFoldDB" id="A0A0D1INV2"/>